<dbReference type="Proteomes" id="UP000239504">
    <property type="component" value="Unassembled WGS sequence"/>
</dbReference>
<dbReference type="OrthoDB" id="3170288at2"/>
<gene>
    <name evidence="5" type="ORF">CW354_10865</name>
</gene>
<dbReference type="EMBL" id="PJCH01000006">
    <property type="protein sequence ID" value="PQA87577.1"/>
    <property type="molecule type" value="Genomic_DNA"/>
</dbReference>
<dbReference type="PRINTS" id="PR00038">
    <property type="entry name" value="HTHLUXR"/>
</dbReference>
<dbReference type="SMART" id="SM00421">
    <property type="entry name" value="HTH_LUXR"/>
    <property type="match status" value="1"/>
</dbReference>
<dbReference type="InterPro" id="IPR036388">
    <property type="entry name" value="WH-like_DNA-bd_sf"/>
</dbReference>
<proteinExistence type="predicted"/>
<dbReference type="InterPro" id="IPR000792">
    <property type="entry name" value="Tscrpt_reg_LuxR_C"/>
</dbReference>
<protein>
    <submittedName>
        <fullName evidence="5">LuxR family transcriptional regulator</fullName>
    </submittedName>
</protein>
<dbReference type="Pfam" id="PF00196">
    <property type="entry name" value="GerE"/>
    <property type="match status" value="1"/>
</dbReference>
<comment type="caution">
    <text evidence="5">The sequence shown here is derived from an EMBL/GenBank/DDBJ whole genome shotgun (WGS) entry which is preliminary data.</text>
</comment>
<evidence type="ECO:0000256" key="1">
    <source>
        <dbReference type="ARBA" id="ARBA00023015"/>
    </source>
</evidence>
<dbReference type="CDD" id="cd06170">
    <property type="entry name" value="LuxR_C_like"/>
    <property type="match status" value="1"/>
</dbReference>
<accession>A0A2S7K4Y6</accession>
<dbReference type="InterPro" id="IPR036693">
    <property type="entry name" value="TF_LuxR_autoind-bd_dom_sf"/>
</dbReference>
<evidence type="ECO:0000259" key="4">
    <source>
        <dbReference type="PROSITE" id="PS50043"/>
    </source>
</evidence>
<dbReference type="SUPFAM" id="SSF75516">
    <property type="entry name" value="Pheromone-binding domain of LuxR-like quorum-sensing transcription factors"/>
    <property type="match status" value="1"/>
</dbReference>
<sequence>MPRLRAVQAFVDEAQSLRAPSDLNRLLDAVTKDMGFDYFALMHHVDLSGYSEALTHMEEGELVALGTYPERWIEQYIADNIVANDPVLLASHRTNMGFAWSDIPALIPMTDAHRRIRERTVKAGIDEGFTVPANVPGEANGSCNFAMATGRALPRDNLKMAQLVGGFAFQAARAMVLNAFPQARRPPKGPLTQRQLECVLFAAKGKSDWEIGAILGISQGTVKRHIEDARAHYEVGSRMQVVMRALFEGHIGVVDALR</sequence>
<keyword evidence="6" id="KW-1185">Reference proteome</keyword>
<evidence type="ECO:0000313" key="5">
    <source>
        <dbReference type="EMBL" id="PQA87577.1"/>
    </source>
</evidence>
<dbReference type="Gene3D" id="1.10.10.10">
    <property type="entry name" value="Winged helix-like DNA-binding domain superfamily/Winged helix DNA-binding domain"/>
    <property type="match status" value="1"/>
</dbReference>
<organism evidence="5 6">
    <name type="scientific">Hyphococcus luteus</name>
    <dbReference type="NCBI Taxonomy" id="2058213"/>
    <lineage>
        <taxon>Bacteria</taxon>
        <taxon>Pseudomonadati</taxon>
        <taxon>Pseudomonadota</taxon>
        <taxon>Alphaproteobacteria</taxon>
        <taxon>Parvularculales</taxon>
        <taxon>Parvularculaceae</taxon>
        <taxon>Hyphococcus</taxon>
    </lineage>
</organism>
<dbReference type="GO" id="GO:0006355">
    <property type="term" value="P:regulation of DNA-templated transcription"/>
    <property type="evidence" value="ECO:0007669"/>
    <property type="project" value="InterPro"/>
</dbReference>
<dbReference type="InterPro" id="IPR005143">
    <property type="entry name" value="TF_LuxR_autoind-bd_dom"/>
</dbReference>
<dbReference type="PROSITE" id="PS50043">
    <property type="entry name" value="HTH_LUXR_2"/>
    <property type="match status" value="1"/>
</dbReference>
<dbReference type="PANTHER" id="PTHR44688">
    <property type="entry name" value="DNA-BINDING TRANSCRIPTIONAL ACTIVATOR DEVR_DOSR"/>
    <property type="match status" value="1"/>
</dbReference>
<dbReference type="PANTHER" id="PTHR44688:SF16">
    <property type="entry name" value="DNA-BINDING TRANSCRIPTIONAL ACTIVATOR DEVR_DOSR"/>
    <property type="match status" value="1"/>
</dbReference>
<dbReference type="RefSeq" id="WP_104830115.1">
    <property type="nucleotide sequence ID" value="NZ_PJCH01000006.1"/>
</dbReference>
<keyword evidence="2" id="KW-0238">DNA-binding</keyword>
<name>A0A2S7K4Y6_9PROT</name>
<evidence type="ECO:0000256" key="3">
    <source>
        <dbReference type="ARBA" id="ARBA00023163"/>
    </source>
</evidence>
<dbReference type="Gene3D" id="3.30.450.80">
    <property type="entry name" value="Transcription factor LuxR-like, autoinducer-binding domain"/>
    <property type="match status" value="1"/>
</dbReference>
<reference evidence="5 6" key="1">
    <citation type="submission" date="2017-12" db="EMBL/GenBank/DDBJ databases">
        <authorList>
            <person name="Hurst M.R.H."/>
        </authorList>
    </citation>
    <scope>NUCLEOTIDE SEQUENCE [LARGE SCALE GENOMIC DNA]</scope>
    <source>
        <strain evidence="5 6">SY-3-19</strain>
    </source>
</reference>
<evidence type="ECO:0000256" key="2">
    <source>
        <dbReference type="ARBA" id="ARBA00023125"/>
    </source>
</evidence>
<dbReference type="InterPro" id="IPR016032">
    <property type="entry name" value="Sig_transdc_resp-reg_C-effctor"/>
</dbReference>
<keyword evidence="3" id="KW-0804">Transcription</keyword>
<evidence type="ECO:0000313" key="6">
    <source>
        <dbReference type="Proteomes" id="UP000239504"/>
    </source>
</evidence>
<dbReference type="Pfam" id="PF03472">
    <property type="entry name" value="Autoind_bind"/>
    <property type="match status" value="1"/>
</dbReference>
<keyword evidence="1" id="KW-0805">Transcription regulation</keyword>
<dbReference type="SUPFAM" id="SSF46894">
    <property type="entry name" value="C-terminal effector domain of the bipartite response regulators"/>
    <property type="match status" value="1"/>
</dbReference>
<feature type="domain" description="HTH luxR-type" evidence="4">
    <location>
        <begin position="184"/>
        <end position="249"/>
    </location>
</feature>
<dbReference type="GO" id="GO:0003677">
    <property type="term" value="F:DNA binding"/>
    <property type="evidence" value="ECO:0007669"/>
    <property type="project" value="UniProtKB-KW"/>
</dbReference>
<dbReference type="AlphaFoldDB" id="A0A2S7K4Y6"/>